<comment type="caution">
    <text evidence="4">The sequence shown here is derived from an EMBL/GenBank/DDBJ whole genome shotgun (WGS) entry which is preliminary data.</text>
</comment>
<dbReference type="SUPFAM" id="SSF53383">
    <property type="entry name" value="PLP-dependent transferases"/>
    <property type="match status" value="1"/>
</dbReference>
<dbReference type="Pfam" id="PF00202">
    <property type="entry name" value="Aminotran_3"/>
    <property type="match status" value="1"/>
</dbReference>
<evidence type="ECO:0000256" key="3">
    <source>
        <dbReference type="ARBA" id="ARBA00022898"/>
    </source>
</evidence>
<dbReference type="PANTHER" id="PTHR42684:SF1">
    <property type="entry name" value="BETA-ALANINE--PYRUVATE AMINOTRANSFERASE"/>
    <property type="match status" value="1"/>
</dbReference>
<dbReference type="PANTHER" id="PTHR42684">
    <property type="entry name" value="ADENOSYLMETHIONINE-8-AMINO-7-OXONONANOATE AMINOTRANSFERASE"/>
    <property type="match status" value="1"/>
</dbReference>
<dbReference type="InterPro" id="IPR015421">
    <property type="entry name" value="PyrdxlP-dep_Trfase_major"/>
</dbReference>
<sequence>MRSPQLPGVACAFDQIVFFVLKCNHLDRTRFQTEMAAMNSPTHDDQPAAAGTRAYWMPFTANRRFKRDPILFDRAEGMYYYTPSGEKVLDAMAGLWCVNAGHGHPHITQAIAKQAAELDYAPSFQYGHPRAFE</sequence>
<dbReference type="InterPro" id="IPR015424">
    <property type="entry name" value="PyrdxlP-dep_Trfase"/>
</dbReference>
<dbReference type="InterPro" id="IPR005814">
    <property type="entry name" value="Aminotrans_3"/>
</dbReference>
<dbReference type="Gene3D" id="3.40.640.10">
    <property type="entry name" value="Type I PLP-dependent aspartate aminotransferase-like (Major domain)"/>
    <property type="match status" value="1"/>
</dbReference>
<keyword evidence="2" id="KW-0808">Transferase</keyword>
<dbReference type="AlphaFoldDB" id="X0T9R6"/>
<evidence type="ECO:0000256" key="1">
    <source>
        <dbReference type="ARBA" id="ARBA00022576"/>
    </source>
</evidence>
<evidence type="ECO:0000256" key="2">
    <source>
        <dbReference type="ARBA" id="ARBA00022679"/>
    </source>
</evidence>
<feature type="non-terminal residue" evidence="4">
    <location>
        <position position="133"/>
    </location>
</feature>
<protein>
    <recommendedName>
        <fullName evidence="5">Aminotransferase class-III</fullName>
    </recommendedName>
</protein>
<reference evidence="4" key="1">
    <citation type="journal article" date="2014" name="Front. Microbiol.">
        <title>High frequency of phylogenetically diverse reductive dehalogenase-homologous genes in deep subseafloor sedimentary metagenomes.</title>
        <authorList>
            <person name="Kawai M."/>
            <person name="Futagami T."/>
            <person name="Toyoda A."/>
            <person name="Takaki Y."/>
            <person name="Nishi S."/>
            <person name="Hori S."/>
            <person name="Arai W."/>
            <person name="Tsubouchi T."/>
            <person name="Morono Y."/>
            <person name="Uchiyama I."/>
            <person name="Ito T."/>
            <person name="Fujiyama A."/>
            <person name="Inagaki F."/>
            <person name="Takami H."/>
        </authorList>
    </citation>
    <scope>NUCLEOTIDE SEQUENCE</scope>
    <source>
        <strain evidence="4">Expedition CK06-06</strain>
    </source>
</reference>
<accession>X0T9R6</accession>
<evidence type="ECO:0000313" key="4">
    <source>
        <dbReference type="EMBL" id="GAF90248.1"/>
    </source>
</evidence>
<dbReference type="GO" id="GO:0004015">
    <property type="term" value="F:adenosylmethionine-8-amino-7-oxononanoate transaminase activity"/>
    <property type="evidence" value="ECO:0007669"/>
    <property type="project" value="TreeGrafter"/>
</dbReference>
<name>X0T9R6_9ZZZZ</name>
<proteinExistence type="predicted"/>
<dbReference type="InterPro" id="IPR015422">
    <property type="entry name" value="PyrdxlP-dep_Trfase_small"/>
</dbReference>
<keyword evidence="3" id="KW-0663">Pyridoxal phosphate</keyword>
<dbReference type="GO" id="GO:0009102">
    <property type="term" value="P:biotin biosynthetic process"/>
    <property type="evidence" value="ECO:0007669"/>
    <property type="project" value="TreeGrafter"/>
</dbReference>
<gene>
    <name evidence="4" type="ORF">S01H1_22604</name>
</gene>
<evidence type="ECO:0008006" key="5">
    <source>
        <dbReference type="Google" id="ProtNLM"/>
    </source>
</evidence>
<dbReference type="EMBL" id="BARS01012794">
    <property type="protein sequence ID" value="GAF90248.1"/>
    <property type="molecule type" value="Genomic_DNA"/>
</dbReference>
<dbReference type="GO" id="GO:0030170">
    <property type="term" value="F:pyridoxal phosphate binding"/>
    <property type="evidence" value="ECO:0007669"/>
    <property type="project" value="InterPro"/>
</dbReference>
<dbReference type="Gene3D" id="3.90.1150.10">
    <property type="entry name" value="Aspartate Aminotransferase, domain 1"/>
    <property type="match status" value="1"/>
</dbReference>
<organism evidence="4">
    <name type="scientific">marine sediment metagenome</name>
    <dbReference type="NCBI Taxonomy" id="412755"/>
    <lineage>
        <taxon>unclassified sequences</taxon>
        <taxon>metagenomes</taxon>
        <taxon>ecological metagenomes</taxon>
    </lineage>
</organism>
<keyword evidence="1" id="KW-0032">Aminotransferase</keyword>